<dbReference type="STRING" id="7266.A0A3B0J939"/>
<dbReference type="InterPro" id="IPR010585">
    <property type="entry name" value="DNA_repair_prot_XRCC4"/>
</dbReference>
<dbReference type="GO" id="GO:0010165">
    <property type="term" value="P:response to X-ray"/>
    <property type="evidence" value="ECO:0007669"/>
    <property type="project" value="TreeGrafter"/>
</dbReference>
<dbReference type="OMA" id="KVSNCYQ"/>
<dbReference type="PANTHER" id="PTHR28559">
    <property type="entry name" value="DNA REPAIR PROTEIN XRCC4"/>
    <property type="match status" value="1"/>
</dbReference>
<keyword evidence="3" id="KW-0234">DNA repair</keyword>
<evidence type="ECO:0000256" key="1">
    <source>
        <dbReference type="ARBA" id="ARBA00004123"/>
    </source>
</evidence>
<protein>
    <recommendedName>
        <fullName evidence="6">XRCC4 N-terminal domain-containing protein</fullName>
    </recommendedName>
</protein>
<evidence type="ECO:0000256" key="3">
    <source>
        <dbReference type="ARBA" id="ARBA00023204"/>
    </source>
</evidence>
<keyword evidence="2" id="KW-0227">DNA damage</keyword>
<evidence type="ECO:0000256" key="4">
    <source>
        <dbReference type="ARBA" id="ARBA00023242"/>
    </source>
</evidence>
<dbReference type="Gene3D" id="2.170.210.10">
    <property type="entry name" value="DNA double-strand break repair and VJ recombination XRCC4, N-terminal"/>
    <property type="match status" value="1"/>
</dbReference>
<dbReference type="Proteomes" id="UP000268350">
    <property type="component" value="Unassembled WGS sequence"/>
</dbReference>
<gene>
    <name evidence="7" type="ORF">DGUA_6G007442</name>
</gene>
<name>A0A3B0J939_DROGU</name>
<dbReference type="AlphaFoldDB" id="A0A3B0J939"/>
<dbReference type="PANTHER" id="PTHR28559:SF1">
    <property type="entry name" value="DNA REPAIR PROTEIN XRCC4"/>
    <property type="match status" value="1"/>
</dbReference>
<reference evidence="8" key="1">
    <citation type="submission" date="2018-01" db="EMBL/GenBank/DDBJ databases">
        <authorList>
            <person name="Alioto T."/>
            <person name="Alioto T."/>
        </authorList>
    </citation>
    <scope>NUCLEOTIDE SEQUENCE [LARGE SCALE GENOMIC DNA]</scope>
</reference>
<evidence type="ECO:0000256" key="2">
    <source>
        <dbReference type="ARBA" id="ARBA00022763"/>
    </source>
</evidence>
<keyword evidence="4" id="KW-0539">Nucleus</keyword>
<proteinExistence type="predicted"/>
<dbReference type="InterPro" id="IPR053961">
    <property type="entry name" value="XRCC4_N"/>
</dbReference>
<comment type="subcellular location">
    <subcellularLocation>
        <location evidence="1">Nucleus</location>
    </subcellularLocation>
</comment>
<dbReference type="GO" id="GO:0032807">
    <property type="term" value="C:DNA ligase IV complex"/>
    <property type="evidence" value="ECO:0007669"/>
    <property type="project" value="TreeGrafter"/>
</dbReference>
<dbReference type="GO" id="GO:0006310">
    <property type="term" value="P:DNA recombination"/>
    <property type="evidence" value="ECO:0007669"/>
    <property type="project" value="InterPro"/>
</dbReference>
<evidence type="ECO:0000259" key="6">
    <source>
        <dbReference type="Pfam" id="PF06632"/>
    </source>
</evidence>
<evidence type="ECO:0000313" key="7">
    <source>
        <dbReference type="EMBL" id="SPP76843.1"/>
    </source>
</evidence>
<dbReference type="GO" id="GO:0006303">
    <property type="term" value="P:double-strand break repair via nonhomologous end joining"/>
    <property type="evidence" value="ECO:0007669"/>
    <property type="project" value="TreeGrafter"/>
</dbReference>
<dbReference type="Pfam" id="PF06632">
    <property type="entry name" value="XRCC4"/>
    <property type="match status" value="1"/>
</dbReference>
<evidence type="ECO:0000313" key="8">
    <source>
        <dbReference type="Proteomes" id="UP000268350"/>
    </source>
</evidence>
<organism evidence="7 8">
    <name type="scientific">Drosophila guanche</name>
    <name type="common">Fruit fly</name>
    <dbReference type="NCBI Taxonomy" id="7266"/>
    <lineage>
        <taxon>Eukaryota</taxon>
        <taxon>Metazoa</taxon>
        <taxon>Ecdysozoa</taxon>
        <taxon>Arthropoda</taxon>
        <taxon>Hexapoda</taxon>
        <taxon>Insecta</taxon>
        <taxon>Pterygota</taxon>
        <taxon>Neoptera</taxon>
        <taxon>Endopterygota</taxon>
        <taxon>Diptera</taxon>
        <taxon>Brachycera</taxon>
        <taxon>Muscomorpha</taxon>
        <taxon>Ephydroidea</taxon>
        <taxon>Drosophilidae</taxon>
        <taxon>Drosophila</taxon>
        <taxon>Sophophora</taxon>
    </lineage>
</organism>
<accession>A0A3B0J939</accession>
<evidence type="ECO:0000256" key="5">
    <source>
        <dbReference type="SAM" id="MobiDB-lite"/>
    </source>
</evidence>
<dbReference type="InterPro" id="IPR014751">
    <property type="entry name" value="XRCC4-like_C"/>
</dbReference>
<dbReference type="Gene3D" id="1.20.5.370">
    <property type="match status" value="1"/>
</dbReference>
<keyword evidence="8" id="KW-1185">Reference proteome</keyword>
<dbReference type="GO" id="GO:0005958">
    <property type="term" value="C:DNA-dependent protein kinase-DNA ligase 4 complex"/>
    <property type="evidence" value="ECO:0007669"/>
    <property type="project" value="TreeGrafter"/>
</dbReference>
<dbReference type="OrthoDB" id="8064436at2759"/>
<feature type="domain" description="XRCC4 N-terminal" evidence="6">
    <location>
        <begin position="25"/>
        <end position="111"/>
    </location>
</feature>
<sequence length="237" mass="27440">MTNFVVKLLQRTQLSHSQVDKKPFIYARSNWLDDEVDFQFLSTFDNQNYRGSLKYTEIRSAASDLDVEYEVFLSECKNALTTHMGLTGFDYEIAQEDEQQQVFKLHKCDGYEALYLDIPLKKVSNCYQLLDAAIDLGQQPATAAPSTHLERLSKHSIEEYEKYVTASKEKEAQMLKKFILLINSKKAHIRDLKRQLEERSDKHTKKKKNSGNEDTDDDDDKEEFAAATQAMDMEKDT</sequence>
<dbReference type="InterPro" id="IPR038051">
    <property type="entry name" value="XRCC4-like_N_sf"/>
</dbReference>
<feature type="region of interest" description="Disordered" evidence="5">
    <location>
        <begin position="193"/>
        <end position="237"/>
    </location>
</feature>
<dbReference type="SUPFAM" id="SSF58022">
    <property type="entry name" value="XRCC4, C-terminal oligomerization domain"/>
    <property type="match status" value="1"/>
</dbReference>
<dbReference type="EMBL" id="OUUW01000002">
    <property type="protein sequence ID" value="SPP76843.1"/>
    <property type="molecule type" value="Genomic_DNA"/>
</dbReference>
<dbReference type="GO" id="GO:0003677">
    <property type="term" value="F:DNA binding"/>
    <property type="evidence" value="ECO:0007669"/>
    <property type="project" value="InterPro"/>
</dbReference>
<feature type="compositionally biased region" description="Acidic residues" evidence="5">
    <location>
        <begin position="213"/>
        <end position="222"/>
    </location>
</feature>